<reference evidence="2" key="1">
    <citation type="submission" date="2018-01" db="EMBL/GenBank/DDBJ databases">
        <title>An insight into the sialome of Amazonian anophelines.</title>
        <authorList>
            <person name="Ribeiro J.M."/>
            <person name="Scarpassa V."/>
            <person name="Calvo E."/>
        </authorList>
    </citation>
    <scope>NUCLEOTIDE SEQUENCE</scope>
</reference>
<dbReference type="EMBL" id="GGFL01010390">
    <property type="protein sequence ID" value="MBW74568.1"/>
    <property type="molecule type" value="Transcribed_RNA"/>
</dbReference>
<evidence type="ECO:0000256" key="1">
    <source>
        <dbReference type="SAM" id="SignalP"/>
    </source>
</evidence>
<sequence length="66" mass="7425">MTLTLTCCCVMLMLGQEEGSQHQLSCVLLEILGIEIGPRFVLLSHLSISTIEDEGFWWRGIGEWAE</sequence>
<keyword evidence="1" id="KW-0732">Signal</keyword>
<evidence type="ECO:0000313" key="2">
    <source>
        <dbReference type="EMBL" id="MBW74568.1"/>
    </source>
</evidence>
<name>A0A2M4DBV0_ANODA</name>
<dbReference type="AlphaFoldDB" id="A0A2M4DBV0"/>
<accession>A0A2M4DBV0</accession>
<organism evidence="2">
    <name type="scientific">Anopheles darlingi</name>
    <name type="common">Mosquito</name>
    <dbReference type="NCBI Taxonomy" id="43151"/>
    <lineage>
        <taxon>Eukaryota</taxon>
        <taxon>Metazoa</taxon>
        <taxon>Ecdysozoa</taxon>
        <taxon>Arthropoda</taxon>
        <taxon>Hexapoda</taxon>
        <taxon>Insecta</taxon>
        <taxon>Pterygota</taxon>
        <taxon>Neoptera</taxon>
        <taxon>Endopterygota</taxon>
        <taxon>Diptera</taxon>
        <taxon>Nematocera</taxon>
        <taxon>Culicoidea</taxon>
        <taxon>Culicidae</taxon>
        <taxon>Anophelinae</taxon>
        <taxon>Anopheles</taxon>
    </lineage>
</organism>
<protein>
    <submittedName>
        <fullName evidence="2">Putative secreted protein</fullName>
    </submittedName>
</protein>
<feature type="signal peptide" evidence="1">
    <location>
        <begin position="1"/>
        <end position="19"/>
    </location>
</feature>
<feature type="chain" id="PRO_5014992827" evidence="1">
    <location>
        <begin position="20"/>
        <end position="66"/>
    </location>
</feature>
<proteinExistence type="predicted"/>